<comment type="caution">
    <text evidence="2">The sequence shown here is derived from an EMBL/GenBank/DDBJ whole genome shotgun (WGS) entry which is preliminary data.</text>
</comment>
<keyword evidence="3" id="KW-1185">Reference proteome</keyword>
<dbReference type="AlphaFoldDB" id="A0AAD6E4F3"/>
<gene>
    <name evidence="2" type="ORF">N7450_001318</name>
</gene>
<sequence length="157" mass="18106">MPPIRTESSHKLVNQEGKILLALRDIKSGRILSIRAAARLYDLPETTLHSRAYGIQLRVDYRPTGYKLTQLEEDSLTEWILSMDICGAVSRPTTVREMVNILLAAREETSSSIIGKNWSLIFINCCSELRICFLQRYDYQRVLNKDLKSIRQWFATV</sequence>
<name>A0AAD6E4F3_9EURO</name>
<accession>A0AAD6E4F3</accession>
<dbReference type="SUPFAM" id="SSF46689">
    <property type="entry name" value="Homeodomain-like"/>
    <property type="match status" value="1"/>
</dbReference>
<feature type="domain" description="HTH psq-type" evidence="1">
    <location>
        <begin position="16"/>
        <end position="52"/>
    </location>
</feature>
<dbReference type="InterPro" id="IPR007889">
    <property type="entry name" value="HTH_Psq"/>
</dbReference>
<dbReference type="Proteomes" id="UP001216150">
    <property type="component" value="Unassembled WGS sequence"/>
</dbReference>
<evidence type="ECO:0000259" key="1">
    <source>
        <dbReference type="Pfam" id="PF05225"/>
    </source>
</evidence>
<dbReference type="GO" id="GO:0003677">
    <property type="term" value="F:DNA binding"/>
    <property type="evidence" value="ECO:0007669"/>
    <property type="project" value="InterPro"/>
</dbReference>
<protein>
    <recommendedName>
        <fullName evidence="1">HTH psq-type domain-containing protein</fullName>
    </recommendedName>
</protein>
<proteinExistence type="predicted"/>
<organism evidence="2 3">
    <name type="scientific">Penicillium hetheringtonii</name>
    <dbReference type="NCBI Taxonomy" id="911720"/>
    <lineage>
        <taxon>Eukaryota</taxon>
        <taxon>Fungi</taxon>
        <taxon>Dikarya</taxon>
        <taxon>Ascomycota</taxon>
        <taxon>Pezizomycotina</taxon>
        <taxon>Eurotiomycetes</taxon>
        <taxon>Eurotiomycetidae</taxon>
        <taxon>Eurotiales</taxon>
        <taxon>Aspergillaceae</taxon>
        <taxon>Penicillium</taxon>
    </lineage>
</organism>
<evidence type="ECO:0000313" key="2">
    <source>
        <dbReference type="EMBL" id="KAJ5600251.1"/>
    </source>
</evidence>
<reference evidence="2 3" key="1">
    <citation type="journal article" date="2023" name="IMA Fungus">
        <title>Comparative genomic study of the Penicillium genus elucidates a diverse pangenome and 15 lateral gene transfer events.</title>
        <authorList>
            <person name="Petersen C."/>
            <person name="Sorensen T."/>
            <person name="Nielsen M.R."/>
            <person name="Sondergaard T.E."/>
            <person name="Sorensen J.L."/>
            <person name="Fitzpatrick D.A."/>
            <person name="Frisvad J.C."/>
            <person name="Nielsen K.L."/>
        </authorList>
    </citation>
    <scope>NUCLEOTIDE SEQUENCE [LARGE SCALE GENOMIC DNA]</scope>
    <source>
        <strain evidence="2 3">IBT 29057</strain>
    </source>
</reference>
<dbReference type="EMBL" id="JAQJAC010000001">
    <property type="protein sequence ID" value="KAJ5600251.1"/>
    <property type="molecule type" value="Genomic_DNA"/>
</dbReference>
<dbReference type="Gene3D" id="1.10.10.60">
    <property type="entry name" value="Homeodomain-like"/>
    <property type="match status" value="1"/>
</dbReference>
<dbReference type="Pfam" id="PF05225">
    <property type="entry name" value="HTH_psq"/>
    <property type="match status" value="1"/>
</dbReference>
<evidence type="ECO:0000313" key="3">
    <source>
        <dbReference type="Proteomes" id="UP001216150"/>
    </source>
</evidence>
<dbReference type="InterPro" id="IPR009057">
    <property type="entry name" value="Homeodomain-like_sf"/>
</dbReference>